<gene>
    <name evidence="2" type="ORF">UTRI_00062</name>
</gene>
<sequence>MTKPIRYEAPTLTLVASLAVIGTSYFARDIPEFNNLFGGPSALQSLATVLIKIHLAEGVAMLLYSLYRGADLITAVKWGVTNFIAGFPTYFKFRKVNG</sequence>
<keyword evidence="3" id="KW-1185">Reference proteome</keyword>
<dbReference type="OrthoDB" id="5553410at2759"/>
<evidence type="ECO:0000313" key="2">
    <source>
        <dbReference type="EMBL" id="SPO20586.1"/>
    </source>
</evidence>
<keyword evidence="1" id="KW-1133">Transmembrane helix</keyword>
<keyword evidence="1" id="KW-0812">Transmembrane</keyword>
<dbReference type="AlphaFoldDB" id="A0A5C3DTS5"/>
<keyword evidence="1" id="KW-0472">Membrane</keyword>
<dbReference type="EMBL" id="OOIN01000002">
    <property type="protein sequence ID" value="SPO20586.1"/>
    <property type="molecule type" value="Genomic_DNA"/>
</dbReference>
<proteinExistence type="predicted"/>
<evidence type="ECO:0000256" key="1">
    <source>
        <dbReference type="SAM" id="Phobius"/>
    </source>
</evidence>
<accession>A0A5C3DTS5</accession>
<protein>
    <submittedName>
        <fullName evidence="2">Uncharacterized protein</fullName>
    </submittedName>
</protein>
<name>A0A5C3DTS5_9BASI</name>
<dbReference type="Proteomes" id="UP000324022">
    <property type="component" value="Unassembled WGS sequence"/>
</dbReference>
<evidence type="ECO:0000313" key="3">
    <source>
        <dbReference type="Proteomes" id="UP000324022"/>
    </source>
</evidence>
<reference evidence="2 3" key="1">
    <citation type="submission" date="2018-03" db="EMBL/GenBank/DDBJ databases">
        <authorList>
            <person name="Guldener U."/>
        </authorList>
    </citation>
    <scope>NUCLEOTIDE SEQUENCE [LARGE SCALE GENOMIC DNA]</scope>
    <source>
        <strain evidence="2 3">NBRC100155</strain>
    </source>
</reference>
<feature type="transmembrane region" description="Helical" evidence="1">
    <location>
        <begin position="42"/>
        <end position="67"/>
    </location>
</feature>
<organism evidence="2 3">
    <name type="scientific">Ustilago trichophora</name>
    <dbReference type="NCBI Taxonomy" id="86804"/>
    <lineage>
        <taxon>Eukaryota</taxon>
        <taxon>Fungi</taxon>
        <taxon>Dikarya</taxon>
        <taxon>Basidiomycota</taxon>
        <taxon>Ustilaginomycotina</taxon>
        <taxon>Ustilaginomycetes</taxon>
        <taxon>Ustilaginales</taxon>
        <taxon>Ustilaginaceae</taxon>
        <taxon>Ustilago</taxon>
    </lineage>
</organism>